<organism evidence="1 2">
    <name type="scientific">Vibrio panuliri</name>
    <dbReference type="NCBI Taxonomy" id="1381081"/>
    <lineage>
        <taxon>Bacteria</taxon>
        <taxon>Pseudomonadati</taxon>
        <taxon>Pseudomonadota</taxon>
        <taxon>Gammaproteobacteria</taxon>
        <taxon>Vibrionales</taxon>
        <taxon>Vibrionaceae</taxon>
        <taxon>Vibrio</taxon>
    </lineage>
</organism>
<dbReference type="OrthoDB" id="9800877at2"/>
<dbReference type="AlphaFoldDB" id="A0A1Q9HIG0"/>
<evidence type="ECO:0000313" key="2">
    <source>
        <dbReference type="Proteomes" id="UP000186313"/>
    </source>
</evidence>
<reference evidence="1 2" key="1">
    <citation type="submission" date="2016-09" db="EMBL/GenBank/DDBJ databases">
        <title>Genomic Taxonomy of the Vibrionaceae.</title>
        <authorList>
            <person name="Gonzalez-Castillo A."/>
            <person name="Gomez-Gil B."/>
            <person name="Enciso-Ibarra K."/>
        </authorList>
    </citation>
    <scope>NUCLEOTIDE SEQUENCE [LARGE SCALE GENOMIC DNA]</scope>
    <source>
        <strain evidence="1 2">CAIM 703</strain>
    </source>
</reference>
<name>A0A1Q9HIG0_9VIBR</name>
<dbReference type="Proteomes" id="UP000186313">
    <property type="component" value="Unassembled WGS sequence"/>
</dbReference>
<evidence type="ECO:0000313" key="1">
    <source>
        <dbReference type="EMBL" id="OLQ90101.1"/>
    </source>
</evidence>
<dbReference type="EMBL" id="MJMJ01000012">
    <property type="protein sequence ID" value="OLQ90101.1"/>
    <property type="molecule type" value="Genomic_DNA"/>
</dbReference>
<comment type="caution">
    <text evidence="1">The sequence shown here is derived from an EMBL/GenBank/DDBJ whole genome shotgun (WGS) entry which is preliminary data.</text>
</comment>
<gene>
    <name evidence="1" type="ORF">BIY22_03595</name>
</gene>
<protein>
    <submittedName>
        <fullName evidence="1">Uncharacterized protein</fullName>
    </submittedName>
</protein>
<accession>A0A1Q9HIG0</accession>
<sequence>MADPREKSKITAEEILVYYLEYSTSLFDEFKAFLERSLSKCLKDSLTFKTINYTLNQWSNVNKRQCTYDDLLELFMFSDNHHRPRRWFRADN</sequence>
<proteinExistence type="predicted"/>
<dbReference type="STRING" id="1381081.BIY22_03595"/>